<feature type="chain" id="PRO_5046068752" evidence="2">
    <location>
        <begin position="25"/>
        <end position="451"/>
    </location>
</feature>
<evidence type="ECO:0000313" key="4">
    <source>
        <dbReference type="EMBL" id="MBC8562169.1"/>
    </source>
</evidence>
<dbReference type="InterPro" id="IPR013229">
    <property type="entry name" value="PEGA"/>
</dbReference>
<dbReference type="Pfam" id="PF08308">
    <property type="entry name" value="PEGA"/>
    <property type="match status" value="2"/>
</dbReference>
<accession>A0ABR7N0L7</accession>
<organism evidence="4 5">
    <name type="scientific">Jutongia huaianensis</name>
    <dbReference type="NCBI Taxonomy" id="2763668"/>
    <lineage>
        <taxon>Bacteria</taxon>
        <taxon>Bacillati</taxon>
        <taxon>Bacillota</taxon>
        <taxon>Clostridia</taxon>
        <taxon>Lachnospirales</taxon>
        <taxon>Lachnospiraceae</taxon>
        <taxon>Jutongia</taxon>
    </lineage>
</organism>
<feature type="compositionally biased region" description="Basic and acidic residues" evidence="1">
    <location>
        <begin position="360"/>
        <end position="371"/>
    </location>
</feature>
<feature type="domain" description="PEGA" evidence="3">
    <location>
        <begin position="376"/>
        <end position="432"/>
    </location>
</feature>
<reference evidence="4 5" key="1">
    <citation type="submission" date="2020-08" db="EMBL/GenBank/DDBJ databases">
        <title>Genome public.</title>
        <authorList>
            <person name="Liu C."/>
            <person name="Sun Q."/>
        </authorList>
    </citation>
    <scope>NUCLEOTIDE SEQUENCE [LARGE SCALE GENOMIC DNA]</scope>
    <source>
        <strain evidence="4 5">NSJ-37</strain>
    </source>
</reference>
<evidence type="ECO:0000256" key="1">
    <source>
        <dbReference type="SAM" id="MobiDB-lite"/>
    </source>
</evidence>
<gene>
    <name evidence="4" type="ORF">H8704_05920</name>
</gene>
<keyword evidence="2" id="KW-0732">Signal</keyword>
<evidence type="ECO:0000313" key="5">
    <source>
        <dbReference type="Proteomes" id="UP000606193"/>
    </source>
</evidence>
<dbReference type="RefSeq" id="WP_249297678.1">
    <property type="nucleotide sequence ID" value="NZ_JACRSX010000005.1"/>
</dbReference>
<evidence type="ECO:0000259" key="3">
    <source>
        <dbReference type="Pfam" id="PF08308"/>
    </source>
</evidence>
<feature type="domain" description="PEGA" evidence="3">
    <location>
        <begin position="275"/>
        <end position="333"/>
    </location>
</feature>
<dbReference type="EMBL" id="JACRSX010000005">
    <property type="protein sequence ID" value="MBC8562169.1"/>
    <property type="molecule type" value="Genomic_DNA"/>
</dbReference>
<dbReference type="Proteomes" id="UP000606193">
    <property type="component" value="Unassembled WGS sequence"/>
</dbReference>
<protein>
    <submittedName>
        <fullName evidence="4">PEGA domain-containing protein</fullName>
    </submittedName>
</protein>
<feature type="compositionally biased region" description="Low complexity" evidence="1">
    <location>
        <begin position="340"/>
        <end position="353"/>
    </location>
</feature>
<sequence>MKNNKIWRVLLCLGAFFMWSSMLAGCGPAQEQRTTRVDRNGGATEAPASTEGVVVTNDTATRQLTLRDLGSDIETVIAYDATATMTDRYGQERDGSEIEVGEIIEVKYDPSSGKLLATDIPEDVWEYQEVDDYKFDSDESSLSFADRKYKYTDQTFFSSDGKPIEMLEINKQDVLTVRGTGYNVYSVVKSRGHGYIRLSHYKDFIGGMIEVGDSMILPVTKNMLITVGEGTYKVILSKNHSTAVKNVTVHNGKEVTLDFSDYEPADSKVGVITFDIKPAGADLTINGTAVSYRRPIALAYGVYQVKVAMTGYTTYTGTLDVEEKASTVRIDLVEEKADTTKTTAKPSSTSSKTSTDDTDSTTRTKKMDSDHTITVSAPEGAEVYLDNVYKGLAPCTFTKVIGSQTITLRKDGYTTKSYSVDVLDDDQDVKFSFSDLGVKEETAETTATPAP</sequence>
<feature type="signal peptide" evidence="2">
    <location>
        <begin position="1"/>
        <end position="24"/>
    </location>
</feature>
<dbReference type="PANTHER" id="PTHR36194">
    <property type="entry name" value="S-LAYER-LIKE PROTEIN"/>
    <property type="match status" value="1"/>
</dbReference>
<dbReference type="PROSITE" id="PS51257">
    <property type="entry name" value="PROKAR_LIPOPROTEIN"/>
    <property type="match status" value="1"/>
</dbReference>
<keyword evidence="5" id="KW-1185">Reference proteome</keyword>
<proteinExistence type="predicted"/>
<feature type="region of interest" description="Disordered" evidence="1">
    <location>
        <begin position="338"/>
        <end position="371"/>
    </location>
</feature>
<dbReference type="PANTHER" id="PTHR36194:SF1">
    <property type="entry name" value="S-LAYER-LIKE PROTEIN"/>
    <property type="match status" value="1"/>
</dbReference>
<comment type="caution">
    <text evidence="4">The sequence shown here is derived from an EMBL/GenBank/DDBJ whole genome shotgun (WGS) entry which is preliminary data.</text>
</comment>
<name>A0ABR7N0L7_9FIRM</name>
<evidence type="ECO:0000256" key="2">
    <source>
        <dbReference type="SAM" id="SignalP"/>
    </source>
</evidence>